<name>A0A9W7A893_9STRA</name>
<dbReference type="GO" id="GO:0140662">
    <property type="term" value="F:ATP-dependent protein folding chaperone"/>
    <property type="evidence" value="ECO:0007669"/>
    <property type="project" value="InterPro"/>
</dbReference>
<feature type="binding site" evidence="5">
    <location>
        <begin position="155"/>
        <end position="156"/>
    </location>
    <ligand>
        <name>ATP</name>
        <dbReference type="ChEBI" id="CHEBI:30616"/>
    </ligand>
</feature>
<evidence type="ECO:0000256" key="4">
    <source>
        <dbReference type="ARBA" id="ARBA00023186"/>
    </source>
</evidence>
<dbReference type="GO" id="GO:0051082">
    <property type="term" value="F:unfolded protein binding"/>
    <property type="evidence" value="ECO:0007669"/>
    <property type="project" value="InterPro"/>
</dbReference>
<feature type="signal peptide" evidence="6">
    <location>
        <begin position="1"/>
        <end position="18"/>
    </location>
</feature>
<dbReference type="Pfam" id="PF13589">
    <property type="entry name" value="HATPase_c_3"/>
    <property type="match status" value="1"/>
</dbReference>
<feature type="binding site" evidence="5">
    <location>
        <position position="410"/>
    </location>
    <ligand>
        <name>ATP</name>
        <dbReference type="ChEBI" id="CHEBI:30616"/>
    </ligand>
</feature>
<dbReference type="SUPFAM" id="SSF54211">
    <property type="entry name" value="Ribosomal protein S5 domain 2-like"/>
    <property type="match status" value="1"/>
</dbReference>
<feature type="binding site" evidence="5">
    <location>
        <begin position="175"/>
        <end position="180"/>
    </location>
    <ligand>
        <name>ATP</name>
        <dbReference type="ChEBI" id="CHEBI:30616"/>
    </ligand>
</feature>
<keyword evidence="6" id="KW-0732">Signal</keyword>
<evidence type="ECO:0000313" key="8">
    <source>
        <dbReference type="Proteomes" id="UP001165085"/>
    </source>
</evidence>
<dbReference type="Gene3D" id="1.20.120.790">
    <property type="entry name" value="Heat shock protein 90, C-terminal domain"/>
    <property type="match status" value="1"/>
</dbReference>
<dbReference type="FunFam" id="3.30.230.80:FF:000007">
    <property type="entry name" value="Heat shock protein 90"/>
    <property type="match status" value="1"/>
</dbReference>
<keyword evidence="4" id="KW-0143">Chaperone</keyword>
<dbReference type="FunFam" id="3.30.565.10:FF:000005">
    <property type="entry name" value="Heat shock protein 90"/>
    <property type="match status" value="1"/>
</dbReference>
<accession>A0A9W7A893</accession>
<dbReference type="SUPFAM" id="SSF110942">
    <property type="entry name" value="HSP90 C-terminal domain"/>
    <property type="match status" value="1"/>
</dbReference>
<gene>
    <name evidence="7" type="ORF">TrST_g12342</name>
</gene>
<evidence type="ECO:0000256" key="5">
    <source>
        <dbReference type="PIRSR" id="PIRSR002583-1"/>
    </source>
</evidence>
<dbReference type="InterPro" id="IPR001404">
    <property type="entry name" value="Hsp90_fam"/>
</dbReference>
<feature type="binding site" evidence="5">
    <location>
        <position position="98"/>
    </location>
    <ligand>
        <name>ATP</name>
        <dbReference type="ChEBI" id="CHEBI:30616"/>
    </ligand>
</feature>
<dbReference type="Pfam" id="PF00183">
    <property type="entry name" value="HSP90"/>
    <property type="match status" value="1"/>
</dbReference>
<dbReference type="GO" id="GO:0016887">
    <property type="term" value="F:ATP hydrolysis activity"/>
    <property type="evidence" value="ECO:0007669"/>
    <property type="project" value="InterPro"/>
</dbReference>
<dbReference type="HAMAP" id="MF_00505">
    <property type="entry name" value="HSP90"/>
    <property type="match status" value="1"/>
</dbReference>
<dbReference type="PRINTS" id="PR00775">
    <property type="entry name" value="HEATSHOCK90"/>
</dbReference>
<dbReference type="Proteomes" id="UP001165085">
    <property type="component" value="Unassembled WGS sequence"/>
</dbReference>
<evidence type="ECO:0008006" key="9">
    <source>
        <dbReference type="Google" id="ProtNLM"/>
    </source>
</evidence>
<dbReference type="AlphaFoldDB" id="A0A9W7A893"/>
<comment type="similarity">
    <text evidence="1">Belongs to the heat shock protein 90 family.</text>
</comment>
<dbReference type="InterPro" id="IPR020568">
    <property type="entry name" value="Ribosomal_Su5_D2-typ_SF"/>
</dbReference>
<dbReference type="Gene3D" id="3.30.230.80">
    <property type="match status" value="1"/>
</dbReference>
<dbReference type="NCBIfam" id="NF003555">
    <property type="entry name" value="PRK05218.1"/>
    <property type="match status" value="1"/>
</dbReference>
<keyword evidence="8" id="KW-1185">Reference proteome</keyword>
<dbReference type="PANTHER" id="PTHR11528">
    <property type="entry name" value="HEAT SHOCK PROTEIN 90 FAMILY MEMBER"/>
    <property type="match status" value="1"/>
</dbReference>
<dbReference type="InterPro" id="IPR020575">
    <property type="entry name" value="Hsp90_N"/>
</dbReference>
<comment type="caution">
    <text evidence="7">The sequence shown here is derived from an EMBL/GenBank/DDBJ whole genome shotgun (WGS) entry which is preliminary data.</text>
</comment>
<dbReference type="InterPro" id="IPR037196">
    <property type="entry name" value="HSP90_C"/>
</dbReference>
<organism evidence="7 8">
    <name type="scientific">Triparma strigata</name>
    <dbReference type="NCBI Taxonomy" id="1606541"/>
    <lineage>
        <taxon>Eukaryota</taxon>
        <taxon>Sar</taxon>
        <taxon>Stramenopiles</taxon>
        <taxon>Ochrophyta</taxon>
        <taxon>Bolidophyceae</taxon>
        <taxon>Parmales</taxon>
        <taxon>Triparmaceae</taxon>
        <taxon>Triparma</taxon>
    </lineage>
</organism>
<evidence type="ECO:0000256" key="3">
    <source>
        <dbReference type="ARBA" id="ARBA00022840"/>
    </source>
</evidence>
<evidence type="ECO:0000256" key="2">
    <source>
        <dbReference type="ARBA" id="ARBA00022741"/>
    </source>
</evidence>
<feature type="chain" id="PRO_5040890039" description="Heat shock protein 90" evidence="6">
    <location>
        <begin position="19"/>
        <end position="714"/>
    </location>
</feature>
<evidence type="ECO:0000256" key="6">
    <source>
        <dbReference type="SAM" id="SignalP"/>
    </source>
</evidence>
<dbReference type="SUPFAM" id="SSF55874">
    <property type="entry name" value="ATPase domain of HSP90 chaperone/DNA topoisomerase II/histidine kinase"/>
    <property type="match status" value="1"/>
</dbReference>
<protein>
    <recommendedName>
        <fullName evidence="9">Heat shock protein 90</fullName>
    </recommendedName>
</protein>
<dbReference type="InterPro" id="IPR036890">
    <property type="entry name" value="HATPase_C_sf"/>
</dbReference>
<evidence type="ECO:0000313" key="7">
    <source>
        <dbReference type="EMBL" id="GMH67557.1"/>
    </source>
</evidence>
<feature type="binding site" evidence="5">
    <location>
        <position position="135"/>
    </location>
    <ligand>
        <name>ATP</name>
        <dbReference type="ChEBI" id="CHEBI:30616"/>
    </ligand>
</feature>
<feature type="binding site" evidence="5">
    <location>
        <position position="227"/>
    </location>
    <ligand>
        <name>ATP</name>
        <dbReference type="ChEBI" id="CHEBI:30616"/>
    </ligand>
</feature>
<feature type="binding site" evidence="5">
    <location>
        <position position="94"/>
    </location>
    <ligand>
        <name>ATP</name>
        <dbReference type="ChEBI" id="CHEBI:30616"/>
    </ligand>
</feature>
<feature type="binding site" evidence="5">
    <location>
        <position position="148"/>
    </location>
    <ligand>
        <name>ATP</name>
        <dbReference type="ChEBI" id="CHEBI:30616"/>
    </ligand>
</feature>
<dbReference type="PIRSF" id="PIRSF002583">
    <property type="entry name" value="Hsp90"/>
    <property type="match status" value="1"/>
</dbReference>
<keyword evidence="2 5" id="KW-0547">Nucleotide-binding</keyword>
<dbReference type="CDD" id="cd16927">
    <property type="entry name" value="HATPase_Hsp90-like"/>
    <property type="match status" value="1"/>
</dbReference>
<dbReference type="GO" id="GO:0005524">
    <property type="term" value="F:ATP binding"/>
    <property type="evidence" value="ECO:0007669"/>
    <property type="project" value="UniProtKB-KW"/>
</dbReference>
<reference evidence="8" key="1">
    <citation type="journal article" date="2023" name="Commun. Biol.">
        <title>Genome analysis of Parmales, the sister group of diatoms, reveals the evolutionary specialization of diatoms from phago-mixotrophs to photoautotrophs.</title>
        <authorList>
            <person name="Ban H."/>
            <person name="Sato S."/>
            <person name="Yoshikawa S."/>
            <person name="Yamada K."/>
            <person name="Nakamura Y."/>
            <person name="Ichinomiya M."/>
            <person name="Sato N."/>
            <person name="Blanc-Mathieu R."/>
            <person name="Endo H."/>
            <person name="Kuwata A."/>
            <person name="Ogata H."/>
        </authorList>
    </citation>
    <scope>NUCLEOTIDE SEQUENCE [LARGE SCALE GENOMIC DNA]</scope>
    <source>
        <strain evidence="8">NIES 3701</strain>
    </source>
</reference>
<dbReference type="Gene3D" id="3.40.50.11260">
    <property type="match status" value="1"/>
</dbReference>
<dbReference type="Gene3D" id="3.30.565.10">
    <property type="entry name" value="Histidine kinase-like ATPase, C-terminal domain"/>
    <property type="match status" value="1"/>
</dbReference>
<evidence type="ECO:0000256" key="1">
    <source>
        <dbReference type="ARBA" id="ARBA00008239"/>
    </source>
</evidence>
<keyword evidence="3 5" id="KW-0067">ATP-binding</keyword>
<feature type="binding site" evidence="5">
    <location>
        <position position="140"/>
    </location>
    <ligand>
        <name>ATP</name>
        <dbReference type="ChEBI" id="CHEBI:30616"/>
    </ligand>
</feature>
<sequence length="714" mass="80435">MRLSLILSTISTISIASGFHLFPPAFNPRQSLQKATTPITAFSPFPRTDITSLSSTETAEASGGETYKFDAEVSRVMDIIINSLYSDKSVFLRELTSNAADALDKRRFLSLTEEKQFSDGGIKIKTTPETLTITDNGIGMTKEELVSNLGRIANSGTRKFSQEIGKNDDTSLIGQFGVGFYSGFLVADKMTVETCREGGWHKWESEAGEGYTVVETEKPEDMEDQGTRLTLHLKKDCLEYAKSERLEELLGKYSSFIDFPIELWTEKTEYKQVPDPEDETGEKKKTVPEKVEKWELMNTQKPLWLRDPKEVTDDEYGEFYKSTFKSSYDDPLKHTHFRLEGQVELKSLLYIPGMLPFELSKNMFDEDSKNLKLYVKRVFINDDFEDLIPRYLKFIRGIVDSDDLELNVGREILQKSRILSVVRKRLVRKSLDMIKELKESDDYDKFWTNFGKYIKVGVVEDEQNIEELSGLCLWTMSDSEKMTSLEDYVSSMKEGQEKIYYISGDSKSQCLMNPAMEALKKKGYEAVLCVEPLDEIAVQTMGKFSDKEIVDATKEQWEDEEDKDQKEKEEERLQPAIDYLKELLGKKVADVGVTTSLTSSPSAARQGQYGMSPSMQRYMQAQAVALGEEENPMLGNMNEVKLELNPGHSVVNKFADMVAAKAKTADVYGELLYDLAMITSGYGVEDAKGLSERIVGIMEGGGDAGGVADAEVVG</sequence>
<dbReference type="EMBL" id="BRXY01000118">
    <property type="protein sequence ID" value="GMH67557.1"/>
    <property type="molecule type" value="Genomic_DNA"/>
</dbReference>
<dbReference type="OrthoDB" id="28737at2759"/>
<proteinExistence type="inferred from homology"/>